<keyword evidence="3" id="KW-1185">Reference proteome</keyword>
<protein>
    <submittedName>
        <fullName evidence="2">Acyl carrier protein</fullName>
    </submittedName>
</protein>
<dbReference type="InterPro" id="IPR036736">
    <property type="entry name" value="ACP-like_sf"/>
</dbReference>
<name>A0ABS5AB37_9PSEU</name>
<comment type="caution">
    <text evidence="2">The sequence shown here is derived from an EMBL/GenBank/DDBJ whole genome shotgun (WGS) entry which is preliminary data.</text>
</comment>
<proteinExistence type="predicted"/>
<sequence>MSEELYPLLVGVIEKVGGVPAGRVRPHQEFVADLGLDSLSLVAVVYALEEHTGLDIPDERVAGVRTVRDLHELLLEEAA</sequence>
<feature type="domain" description="Carrier" evidence="1">
    <location>
        <begin position="1"/>
        <end position="78"/>
    </location>
</feature>
<gene>
    <name evidence="2" type="ORF">JOF53_002379</name>
</gene>
<organism evidence="2 3">
    <name type="scientific">Crossiella equi</name>
    <dbReference type="NCBI Taxonomy" id="130796"/>
    <lineage>
        <taxon>Bacteria</taxon>
        <taxon>Bacillati</taxon>
        <taxon>Actinomycetota</taxon>
        <taxon>Actinomycetes</taxon>
        <taxon>Pseudonocardiales</taxon>
        <taxon>Pseudonocardiaceae</taxon>
        <taxon>Crossiella</taxon>
    </lineage>
</organism>
<dbReference type="PROSITE" id="PS50075">
    <property type="entry name" value="CARRIER"/>
    <property type="match status" value="1"/>
</dbReference>
<dbReference type="InterPro" id="IPR009081">
    <property type="entry name" value="PP-bd_ACP"/>
</dbReference>
<dbReference type="Proteomes" id="UP001519363">
    <property type="component" value="Unassembled WGS sequence"/>
</dbReference>
<dbReference type="RefSeq" id="WP_086781284.1">
    <property type="nucleotide sequence ID" value="NZ_JAGIOO010000001.1"/>
</dbReference>
<reference evidence="2 3" key="1">
    <citation type="submission" date="2021-03" db="EMBL/GenBank/DDBJ databases">
        <title>Sequencing the genomes of 1000 actinobacteria strains.</title>
        <authorList>
            <person name="Klenk H.-P."/>
        </authorList>
    </citation>
    <scope>NUCLEOTIDE SEQUENCE [LARGE SCALE GENOMIC DNA]</scope>
    <source>
        <strain evidence="2 3">DSM 44580</strain>
    </source>
</reference>
<dbReference type="EMBL" id="JAGIOO010000001">
    <property type="protein sequence ID" value="MBP2473507.1"/>
    <property type="molecule type" value="Genomic_DNA"/>
</dbReference>
<dbReference type="Pfam" id="PF00550">
    <property type="entry name" value="PP-binding"/>
    <property type="match status" value="1"/>
</dbReference>
<dbReference type="SUPFAM" id="SSF47336">
    <property type="entry name" value="ACP-like"/>
    <property type="match status" value="1"/>
</dbReference>
<accession>A0ABS5AB37</accession>
<evidence type="ECO:0000259" key="1">
    <source>
        <dbReference type="PROSITE" id="PS50075"/>
    </source>
</evidence>
<evidence type="ECO:0000313" key="3">
    <source>
        <dbReference type="Proteomes" id="UP001519363"/>
    </source>
</evidence>
<evidence type="ECO:0000313" key="2">
    <source>
        <dbReference type="EMBL" id="MBP2473507.1"/>
    </source>
</evidence>
<dbReference type="Gene3D" id="1.10.1200.10">
    <property type="entry name" value="ACP-like"/>
    <property type="match status" value="1"/>
</dbReference>